<accession>A0AAV2FYJ8</accession>
<dbReference type="GO" id="GO:0004523">
    <property type="term" value="F:RNA-DNA hybrid ribonuclease activity"/>
    <property type="evidence" value="ECO:0007669"/>
    <property type="project" value="InterPro"/>
</dbReference>
<dbReference type="Proteomes" id="UP001497516">
    <property type="component" value="Chromosome 7"/>
</dbReference>
<dbReference type="InterPro" id="IPR052929">
    <property type="entry name" value="RNase_H-like_EbsB-rel"/>
</dbReference>
<protein>
    <recommendedName>
        <fullName evidence="1">RNase H type-1 domain-containing protein</fullName>
    </recommendedName>
</protein>
<organism evidence="2 3">
    <name type="scientific">Linum trigynum</name>
    <dbReference type="NCBI Taxonomy" id="586398"/>
    <lineage>
        <taxon>Eukaryota</taxon>
        <taxon>Viridiplantae</taxon>
        <taxon>Streptophyta</taxon>
        <taxon>Embryophyta</taxon>
        <taxon>Tracheophyta</taxon>
        <taxon>Spermatophyta</taxon>
        <taxon>Magnoliopsida</taxon>
        <taxon>eudicotyledons</taxon>
        <taxon>Gunneridae</taxon>
        <taxon>Pentapetalae</taxon>
        <taxon>rosids</taxon>
        <taxon>fabids</taxon>
        <taxon>Malpighiales</taxon>
        <taxon>Linaceae</taxon>
        <taxon>Linum</taxon>
    </lineage>
</organism>
<proteinExistence type="predicted"/>
<evidence type="ECO:0000313" key="2">
    <source>
        <dbReference type="EMBL" id="CAL1403032.1"/>
    </source>
</evidence>
<feature type="domain" description="RNase H type-1" evidence="1">
    <location>
        <begin position="45"/>
        <end position="110"/>
    </location>
</feature>
<reference evidence="2 3" key="1">
    <citation type="submission" date="2024-04" db="EMBL/GenBank/DDBJ databases">
        <authorList>
            <person name="Fracassetti M."/>
        </authorList>
    </citation>
    <scope>NUCLEOTIDE SEQUENCE [LARGE SCALE GENOMIC DNA]</scope>
</reference>
<dbReference type="AlphaFoldDB" id="A0AAV2FYJ8"/>
<evidence type="ECO:0000313" key="3">
    <source>
        <dbReference type="Proteomes" id="UP001497516"/>
    </source>
</evidence>
<dbReference type="PANTHER" id="PTHR47074">
    <property type="entry name" value="BNAC02G40300D PROTEIN"/>
    <property type="match status" value="1"/>
</dbReference>
<keyword evidence="3" id="KW-1185">Reference proteome</keyword>
<dbReference type="InterPro" id="IPR002156">
    <property type="entry name" value="RNaseH_domain"/>
</dbReference>
<dbReference type="EMBL" id="OZ034820">
    <property type="protein sequence ID" value="CAL1403032.1"/>
    <property type="molecule type" value="Genomic_DNA"/>
</dbReference>
<gene>
    <name evidence="2" type="ORF">LTRI10_LOCUS42997</name>
</gene>
<evidence type="ECO:0000259" key="1">
    <source>
        <dbReference type="Pfam" id="PF13456"/>
    </source>
</evidence>
<dbReference type="PANTHER" id="PTHR47074:SF11">
    <property type="entry name" value="REVERSE TRANSCRIPTASE-LIKE PROTEIN"/>
    <property type="match status" value="1"/>
</dbReference>
<dbReference type="Pfam" id="PF13456">
    <property type="entry name" value="RVT_3"/>
    <property type="match status" value="1"/>
</dbReference>
<dbReference type="GO" id="GO:0003676">
    <property type="term" value="F:nucleic acid binding"/>
    <property type="evidence" value="ECO:0007669"/>
    <property type="project" value="InterPro"/>
</dbReference>
<sequence length="112" mass="12280">MDVYYKQVGEQLAPPVTVIKKWRKPEPGRFFVISNADMLNEGGVGLEAVVRGSNGDFVLATTKRMSGEYSVEMAEVMVAELGMQLMTGMNVGTSILESDCMSMISKMQNPHS</sequence>
<name>A0AAV2FYJ8_9ROSI</name>